<reference evidence="1 2" key="1">
    <citation type="submission" date="2023-01" db="EMBL/GenBank/DDBJ databases">
        <title>Analysis of 21 Apiospora genomes using comparative genomics revels a genus with tremendous synthesis potential of carbohydrate active enzymes and secondary metabolites.</title>
        <authorList>
            <person name="Sorensen T."/>
        </authorList>
    </citation>
    <scope>NUCLEOTIDE SEQUENCE [LARGE SCALE GENOMIC DNA]</scope>
    <source>
        <strain evidence="1 2">CBS 24483</strain>
    </source>
</reference>
<evidence type="ECO:0000313" key="2">
    <source>
        <dbReference type="Proteomes" id="UP001391051"/>
    </source>
</evidence>
<sequence length="353" mass="39713">MASSSPTKIPGVLALNDENLTDLRERFLSVFGSRPIPDNDFHVVAEIVYDKAAWSASLQIETTEHGAELVPYAHSRQHSNTAEEATTTVIRQLWPDAAKFNIKRASLLQKWEMPLWRLPSPSPGQVWSFTSPEPWAISFPVIASIMCLLSNPDKKPASEHPDRDIAWCVDSMQGFCRFANPDKSKRPLSYTFGTYGDQWMYLHFIAHTYCKVNALSIAEPQVPKGSGMMVDRPVVTVPNVGTFRERRVSVFVRTAAGKPKQPVPFPSEVAVISSNFGHMEVNIKHGHWTEPHPTLNIEAPLLRQMHFHLIGDIEYPTHIIYLSCPHNILLSRPTDNQTIPQLIVGISGWARHK</sequence>
<comment type="caution">
    <text evidence="1">The sequence shown here is derived from an EMBL/GenBank/DDBJ whole genome shotgun (WGS) entry which is preliminary data.</text>
</comment>
<gene>
    <name evidence="1" type="ORF">PG986_011674</name>
</gene>
<organism evidence="1 2">
    <name type="scientific">Apiospora aurea</name>
    <dbReference type="NCBI Taxonomy" id="335848"/>
    <lineage>
        <taxon>Eukaryota</taxon>
        <taxon>Fungi</taxon>
        <taxon>Dikarya</taxon>
        <taxon>Ascomycota</taxon>
        <taxon>Pezizomycotina</taxon>
        <taxon>Sordariomycetes</taxon>
        <taxon>Xylariomycetidae</taxon>
        <taxon>Amphisphaeriales</taxon>
        <taxon>Apiosporaceae</taxon>
        <taxon>Apiospora</taxon>
    </lineage>
</organism>
<dbReference type="Proteomes" id="UP001391051">
    <property type="component" value="Unassembled WGS sequence"/>
</dbReference>
<dbReference type="EMBL" id="JAQQWE010000008">
    <property type="protein sequence ID" value="KAK7942561.1"/>
    <property type="molecule type" value="Genomic_DNA"/>
</dbReference>
<accession>A0ABR1PYV8</accession>
<proteinExistence type="predicted"/>
<keyword evidence="2" id="KW-1185">Reference proteome</keyword>
<dbReference type="GeneID" id="92080958"/>
<dbReference type="RefSeq" id="XP_066694592.1">
    <property type="nucleotide sequence ID" value="XM_066847896.1"/>
</dbReference>
<protein>
    <submittedName>
        <fullName evidence="1">Uncharacterized protein</fullName>
    </submittedName>
</protein>
<name>A0ABR1PYV8_9PEZI</name>
<evidence type="ECO:0000313" key="1">
    <source>
        <dbReference type="EMBL" id="KAK7942561.1"/>
    </source>
</evidence>